<gene>
    <name evidence="1" type="ORF">RirG_216910</name>
</gene>
<dbReference type="HOGENOM" id="CLU_2832543_0_0_1"/>
<dbReference type="Proteomes" id="UP000022910">
    <property type="component" value="Unassembled WGS sequence"/>
</dbReference>
<accession>A0A015IQ37</accession>
<evidence type="ECO:0000313" key="1">
    <source>
        <dbReference type="EMBL" id="EXX56360.1"/>
    </source>
</evidence>
<keyword evidence="2" id="KW-1185">Reference proteome</keyword>
<sequence length="66" mass="7615">MIVGEMSVDEIIVGKPDPYNYAMRPPGINAYTKLNGMNFSVQNYHKRTKICGFSERQYLESFFPGY</sequence>
<proteinExistence type="predicted"/>
<protein>
    <submittedName>
        <fullName evidence="1">Uncharacterized protein</fullName>
    </submittedName>
</protein>
<organism evidence="1 2">
    <name type="scientific">Rhizophagus irregularis (strain DAOM 197198w)</name>
    <name type="common">Glomus intraradices</name>
    <dbReference type="NCBI Taxonomy" id="1432141"/>
    <lineage>
        <taxon>Eukaryota</taxon>
        <taxon>Fungi</taxon>
        <taxon>Fungi incertae sedis</taxon>
        <taxon>Mucoromycota</taxon>
        <taxon>Glomeromycotina</taxon>
        <taxon>Glomeromycetes</taxon>
        <taxon>Glomerales</taxon>
        <taxon>Glomeraceae</taxon>
        <taxon>Rhizophagus</taxon>
    </lineage>
</organism>
<comment type="caution">
    <text evidence="1">The sequence shown here is derived from an EMBL/GenBank/DDBJ whole genome shotgun (WGS) entry which is preliminary data.</text>
</comment>
<reference evidence="1 2" key="1">
    <citation type="submission" date="2014-02" db="EMBL/GenBank/DDBJ databases">
        <title>Single nucleus genome sequencing reveals high similarity among nuclei of an endomycorrhizal fungus.</title>
        <authorList>
            <person name="Lin K."/>
            <person name="Geurts R."/>
            <person name="Zhang Z."/>
            <person name="Limpens E."/>
            <person name="Saunders D.G."/>
            <person name="Mu D."/>
            <person name="Pang E."/>
            <person name="Cao H."/>
            <person name="Cha H."/>
            <person name="Lin T."/>
            <person name="Zhou Q."/>
            <person name="Shang Y."/>
            <person name="Li Y."/>
            <person name="Ivanov S."/>
            <person name="Sharma T."/>
            <person name="Velzen R.V."/>
            <person name="Ruijter N.D."/>
            <person name="Aanen D.K."/>
            <person name="Win J."/>
            <person name="Kamoun S."/>
            <person name="Bisseling T."/>
            <person name="Huang S."/>
        </authorList>
    </citation>
    <scope>NUCLEOTIDE SEQUENCE [LARGE SCALE GENOMIC DNA]</scope>
    <source>
        <strain evidence="2">DAOM197198w</strain>
    </source>
</reference>
<name>A0A015IQ37_RHIIW</name>
<evidence type="ECO:0000313" key="2">
    <source>
        <dbReference type="Proteomes" id="UP000022910"/>
    </source>
</evidence>
<dbReference type="AlphaFoldDB" id="A0A015IQ37"/>
<dbReference type="EMBL" id="JEMT01027750">
    <property type="protein sequence ID" value="EXX56360.1"/>
    <property type="molecule type" value="Genomic_DNA"/>
</dbReference>